<dbReference type="EMBL" id="BPLQ01011814">
    <property type="protein sequence ID" value="GIY60571.1"/>
    <property type="molecule type" value="Genomic_DNA"/>
</dbReference>
<sequence>MSLRDMMEFANGGVFACMPGCTEDCSKDNCEIFLGPAHQRSIKEYEKVVQRLVSAEKRIWKLLEQIEFLKEVQRHWWVERRGLIEVQSEEI</sequence>
<dbReference type="AlphaFoldDB" id="A0AAV4US45"/>
<evidence type="ECO:0000313" key="2">
    <source>
        <dbReference type="Proteomes" id="UP001054837"/>
    </source>
</evidence>
<organism evidence="1 2">
    <name type="scientific">Caerostris darwini</name>
    <dbReference type="NCBI Taxonomy" id="1538125"/>
    <lineage>
        <taxon>Eukaryota</taxon>
        <taxon>Metazoa</taxon>
        <taxon>Ecdysozoa</taxon>
        <taxon>Arthropoda</taxon>
        <taxon>Chelicerata</taxon>
        <taxon>Arachnida</taxon>
        <taxon>Araneae</taxon>
        <taxon>Araneomorphae</taxon>
        <taxon>Entelegynae</taxon>
        <taxon>Araneoidea</taxon>
        <taxon>Araneidae</taxon>
        <taxon>Caerostris</taxon>
    </lineage>
</organism>
<reference evidence="1 2" key="1">
    <citation type="submission" date="2021-06" db="EMBL/GenBank/DDBJ databases">
        <title>Caerostris darwini draft genome.</title>
        <authorList>
            <person name="Kono N."/>
            <person name="Arakawa K."/>
        </authorList>
    </citation>
    <scope>NUCLEOTIDE SEQUENCE [LARGE SCALE GENOMIC DNA]</scope>
</reference>
<name>A0AAV4US45_9ARAC</name>
<accession>A0AAV4US45</accession>
<protein>
    <submittedName>
        <fullName evidence="1">Uncharacterized protein</fullName>
    </submittedName>
</protein>
<dbReference type="Proteomes" id="UP001054837">
    <property type="component" value="Unassembled WGS sequence"/>
</dbReference>
<proteinExistence type="predicted"/>
<comment type="caution">
    <text evidence="1">The sequence shown here is derived from an EMBL/GenBank/DDBJ whole genome shotgun (WGS) entry which is preliminary data.</text>
</comment>
<gene>
    <name evidence="1" type="ORF">CDAR_396421</name>
</gene>
<evidence type="ECO:0000313" key="1">
    <source>
        <dbReference type="EMBL" id="GIY60571.1"/>
    </source>
</evidence>
<keyword evidence="2" id="KW-1185">Reference proteome</keyword>